<feature type="domain" description="F-box" evidence="1">
    <location>
        <begin position="15"/>
        <end position="57"/>
    </location>
</feature>
<dbReference type="Pfam" id="PF12937">
    <property type="entry name" value="F-box-like"/>
    <property type="match status" value="1"/>
</dbReference>
<accession>A0A6V8HB08</accession>
<dbReference type="EMBL" id="DF933829">
    <property type="protein sequence ID" value="GAM38618.1"/>
    <property type="molecule type" value="Genomic_DNA"/>
</dbReference>
<organism evidence="2 3">
    <name type="scientific">Talaromyces pinophilus</name>
    <name type="common">Penicillium pinophilum</name>
    <dbReference type="NCBI Taxonomy" id="128442"/>
    <lineage>
        <taxon>Eukaryota</taxon>
        <taxon>Fungi</taxon>
        <taxon>Dikarya</taxon>
        <taxon>Ascomycota</taxon>
        <taxon>Pezizomycotina</taxon>
        <taxon>Eurotiomycetes</taxon>
        <taxon>Eurotiomycetidae</taxon>
        <taxon>Eurotiales</taxon>
        <taxon>Trichocomaceae</taxon>
        <taxon>Talaromyces</taxon>
        <taxon>Talaromyces sect. Talaromyces</taxon>
    </lineage>
</organism>
<keyword evidence="3" id="KW-1185">Reference proteome</keyword>
<dbReference type="Proteomes" id="UP000053095">
    <property type="component" value="Unassembled WGS sequence"/>
</dbReference>
<dbReference type="InterPro" id="IPR001810">
    <property type="entry name" value="F-box_dom"/>
</dbReference>
<comment type="caution">
    <text evidence="2">The sequence shown here is derived from an EMBL/GenBank/DDBJ whole genome shotgun (WGS) entry which is preliminary data.</text>
</comment>
<evidence type="ECO:0000313" key="3">
    <source>
        <dbReference type="Proteomes" id="UP000053095"/>
    </source>
</evidence>
<protein>
    <recommendedName>
        <fullName evidence="1">F-box domain-containing protein</fullName>
    </recommendedName>
</protein>
<dbReference type="Gene3D" id="1.20.1280.50">
    <property type="match status" value="1"/>
</dbReference>
<dbReference type="SUPFAM" id="SSF81383">
    <property type="entry name" value="F-box domain"/>
    <property type="match status" value="1"/>
</dbReference>
<evidence type="ECO:0000259" key="1">
    <source>
        <dbReference type="Pfam" id="PF12937"/>
    </source>
</evidence>
<evidence type="ECO:0000313" key="2">
    <source>
        <dbReference type="EMBL" id="GAM38618.1"/>
    </source>
</evidence>
<gene>
    <name evidence="2" type="ORF">TCE0_033f09487</name>
</gene>
<dbReference type="InterPro" id="IPR036047">
    <property type="entry name" value="F-box-like_dom_sf"/>
</dbReference>
<sequence length="261" mass="29847">MATSNNAQSKCLSTPEILESILLQLDPQALLTAAQQTCRTWRGVIHESPSLQKALFFTLDEPPEKVQNPLLVQRFPSFFGKTKWSSSLLSSLDMIKKPGKLEAYVRPEASWRRMLVQQPPISVVGMIRTINAAFVNDREYYEIHVGSGGLRMGELFELVVFGDWSRYLQCVNEFVWGRMSDPLAYEWARMEKLRNMTIKPDIVFDALSAGTCSDDSSDDMELPNDVEIRNDIETVYRKLNIQPQPLSVHPKENYWSARNLD</sequence>
<proteinExistence type="predicted"/>
<name>A0A6V8HB08_TALPI</name>
<reference evidence="3" key="1">
    <citation type="journal article" date="2015" name="Genome Announc.">
        <title>Draft genome sequence of Talaromyces cellulolyticus strain Y-94, a source of lignocellulosic biomass-degrading enzymes.</title>
        <authorList>
            <person name="Fujii T."/>
            <person name="Koike H."/>
            <person name="Sawayama S."/>
            <person name="Yano S."/>
            <person name="Inoue H."/>
        </authorList>
    </citation>
    <scope>NUCLEOTIDE SEQUENCE [LARGE SCALE GENOMIC DNA]</scope>
    <source>
        <strain evidence="3">Y-94</strain>
    </source>
</reference>
<dbReference type="AlphaFoldDB" id="A0A6V8HB08"/>